<dbReference type="SMART" id="SM00364">
    <property type="entry name" value="LRR_BAC"/>
    <property type="match status" value="10"/>
</dbReference>
<dbReference type="InterPro" id="IPR029787">
    <property type="entry name" value="Nucleotide_cyclase"/>
</dbReference>
<dbReference type="InterPro" id="IPR050216">
    <property type="entry name" value="LRR_domain-containing"/>
</dbReference>
<dbReference type="Pfam" id="PF00481">
    <property type="entry name" value="PP2C"/>
    <property type="match status" value="1"/>
</dbReference>
<dbReference type="Gene3D" id="3.80.10.10">
    <property type="entry name" value="Ribonuclease Inhibitor"/>
    <property type="match status" value="4"/>
</dbReference>
<feature type="domain" description="Guanylate cyclase" evidence="18">
    <location>
        <begin position="1709"/>
        <end position="1846"/>
    </location>
</feature>
<comment type="cofactor">
    <cofactor evidence="2">
        <name>Mg(2+)</name>
        <dbReference type="ChEBI" id="CHEBI:18420"/>
    </cofactor>
</comment>
<dbReference type="SMART" id="SM00044">
    <property type="entry name" value="CYCc"/>
    <property type="match status" value="1"/>
</dbReference>
<gene>
    <name evidence="21" type="ORF">FH972_022926</name>
</gene>
<dbReference type="InterPro" id="IPR001611">
    <property type="entry name" value="Leu-rich_rpt"/>
</dbReference>
<dbReference type="PANTHER" id="PTHR48051:SF46">
    <property type="entry name" value="LEUCINE RICH REPEAT-CONTAINING DOMAIN PROTEIN"/>
    <property type="match status" value="1"/>
</dbReference>
<dbReference type="InterPro" id="IPR001054">
    <property type="entry name" value="A/G_cyclase"/>
</dbReference>
<dbReference type="GO" id="GO:0000287">
    <property type="term" value="F:magnesium ion binding"/>
    <property type="evidence" value="ECO:0007669"/>
    <property type="project" value="InterPro"/>
</dbReference>
<dbReference type="Pfam" id="PF08509">
    <property type="entry name" value="Ad_cyc_g-alpha"/>
    <property type="match status" value="1"/>
</dbReference>
<keyword evidence="14" id="KW-0456">Lyase</keyword>
<evidence type="ECO:0000256" key="6">
    <source>
        <dbReference type="ARBA" id="ARBA00021420"/>
    </source>
</evidence>
<dbReference type="Pfam" id="PF23010">
    <property type="entry name" value="RA_3"/>
    <property type="match status" value="1"/>
</dbReference>
<feature type="compositionally biased region" description="Polar residues" evidence="17">
    <location>
        <begin position="1115"/>
        <end position="1168"/>
    </location>
</feature>
<dbReference type="CDD" id="cd00143">
    <property type="entry name" value="PP2Cc"/>
    <property type="match status" value="1"/>
</dbReference>
<name>A0A5N6KU17_9ROSI</name>
<keyword evidence="9" id="KW-0677">Repeat</keyword>
<feature type="domain" description="PPM-type phosphatase" evidence="20">
    <location>
        <begin position="1372"/>
        <end position="1649"/>
    </location>
</feature>
<dbReference type="InterPro" id="IPR036457">
    <property type="entry name" value="PPM-type-like_dom_sf"/>
</dbReference>
<dbReference type="PROSITE" id="PS51450">
    <property type="entry name" value="LRR"/>
    <property type="match status" value="3"/>
</dbReference>
<evidence type="ECO:0000256" key="5">
    <source>
        <dbReference type="ARBA" id="ARBA00012201"/>
    </source>
</evidence>
<evidence type="ECO:0000256" key="3">
    <source>
        <dbReference type="ARBA" id="ARBA00003896"/>
    </source>
</evidence>
<dbReference type="SUPFAM" id="SSF52075">
    <property type="entry name" value="Outer arm dynein light chain 1"/>
    <property type="match status" value="1"/>
</dbReference>
<comment type="function">
    <text evidence="3">Plays essential roles in regulation of cellular metabolism by catalyzing the synthesis of a second messenger, cAMP.</text>
</comment>
<feature type="compositionally biased region" description="Basic residues" evidence="17">
    <location>
        <begin position="461"/>
        <end position="471"/>
    </location>
</feature>
<dbReference type="CDD" id="cd17214">
    <property type="entry name" value="RA_CYR1_like"/>
    <property type="match status" value="1"/>
</dbReference>
<dbReference type="PROSITE" id="PS50200">
    <property type="entry name" value="RA"/>
    <property type="match status" value="1"/>
</dbReference>
<evidence type="ECO:0000256" key="10">
    <source>
        <dbReference type="ARBA" id="ARBA00022741"/>
    </source>
</evidence>
<dbReference type="InterPro" id="IPR055071">
    <property type="entry name" value="RA_PHLPP-like"/>
</dbReference>
<evidence type="ECO:0000256" key="7">
    <source>
        <dbReference type="ARBA" id="ARBA00022614"/>
    </source>
</evidence>
<feature type="compositionally biased region" description="Polar residues" evidence="17">
    <location>
        <begin position="132"/>
        <end position="147"/>
    </location>
</feature>
<feature type="region of interest" description="Disordered" evidence="17">
    <location>
        <begin position="1660"/>
        <end position="1683"/>
    </location>
</feature>
<keyword evidence="12" id="KW-0460">Magnesium</keyword>
<dbReference type="CDD" id="cd07302">
    <property type="entry name" value="CHD"/>
    <property type="match status" value="1"/>
</dbReference>
<keyword evidence="10" id="KW-0547">Nucleotide-binding</keyword>
<dbReference type="GO" id="GO:0004016">
    <property type="term" value="F:adenylate cyclase activity"/>
    <property type="evidence" value="ECO:0007669"/>
    <property type="project" value="UniProtKB-EC"/>
</dbReference>
<feature type="compositionally biased region" description="Polar residues" evidence="17">
    <location>
        <begin position="9"/>
        <end position="19"/>
    </location>
</feature>
<evidence type="ECO:0000256" key="8">
    <source>
        <dbReference type="ARBA" id="ARBA00022723"/>
    </source>
</evidence>
<dbReference type="GO" id="GO:0005737">
    <property type="term" value="C:cytoplasm"/>
    <property type="evidence" value="ECO:0007669"/>
    <property type="project" value="TreeGrafter"/>
</dbReference>
<keyword evidence="8" id="KW-0479">Metal-binding</keyword>
<organism evidence="21 22">
    <name type="scientific">Carpinus fangiana</name>
    <dbReference type="NCBI Taxonomy" id="176857"/>
    <lineage>
        <taxon>Eukaryota</taxon>
        <taxon>Viridiplantae</taxon>
        <taxon>Streptophyta</taxon>
        <taxon>Embryophyta</taxon>
        <taxon>Tracheophyta</taxon>
        <taxon>Spermatophyta</taxon>
        <taxon>Magnoliopsida</taxon>
        <taxon>eudicotyledons</taxon>
        <taxon>Gunneridae</taxon>
        <taxon>Pentapetalae</taxon>
        <taxon>rosids</taxon>
        <taxon>fabids</taxon>
        <taxon>Fagales</taxon>
        <taxon>Betulaceae</taxon>
        <taxon>Carpinus</taxon>
    </lineage>
</organism>
<feature type="compositionally biased region" description="Polar residues" evidence="17">
    <location>
        <begin position="344"/>
        <end position="369"/>
    </location>
</feature>
<accession>A0A5N6KU17</accession>
<feature type="region of interest" description="Disordered" evidence="17">
    <location>
        <begin position="1078"/>
        <end position="1168"/>
    </location>
</feature>
<dbReference type="FunFam" id="3.80.10.10:FF:000220">
    <property type="entry name" value="Adenylate cyclase AcyA"/>
    <property type="match status" value="1"/>
</dbReference>
<evidence type="ECO:0000313" key="21">
    <source>
        <dbReference type="EMBL" id="KAB8345871.1"/>
    </source>
</evidence>
<evidence type="ECO:0000256" key="12">
    <source>
        <dbReference type="ARBA" id="ARBA00022842"/>
    </source>
</evidence>
<evidence type="ECO:0000256" key="2">
    <source>
        <dbReference type="ARBA" id="ARBA00001946"/>
    </source>
</evidence>
<feature type="compositionally biased region" description="Low complexity" evidence="17">
    <location>
        <begin position="114"/>
        <end position="125"/>
    </location>
</feature>
<dbReference type="Pfam" id="PF13855">
    <property type="entry name" value="LRR_8"/>
    <property type="match status" value="1"/>
</dbReference>
<dbReference type="SMART" id="SM00332">
    <property type="entry name" value="PP2Cc"/>
    <property type="match status" value="1"/>
</dbReference>
<dbReference type="InterPro" id="IPR055414">
    <property type="entry name" value="LRR_R13L4/SHOC2-like"/>
</dbReference>
<evidence type="ECO:0000259" key="19">
    <source>
        <dbReference type="PROSITE" id="PS50200"/>
    </source>
</evidence>
<protein>
    <recommendedName>
        <fullName evidence="6">Adenylate cyclase</fullName>
        <ecNumber evidence="5">4.6.1.1</ecNumber>
    </recommendedName>
    <alternativeName>
        <fullName evidence="15">ATP pyrophosphate-lyase</fullName>
    </alternativeName>
    <alternativeName>
        <fullName evidence="16">Adenylyl cyclase</fullName>
    </alternativeName>
</protein>
<dbReference type="InterPro" id="IPR001932">
    <property type="entry name" value="PPM-type_phosphatase-like_dom"/>
</dbReference>
<feature type="compositionally biased region" description="Low complexity" evidence="17">
    <location>
        <begin position="161"/>
        <end position="179"/>
    </location>
</feature>
<dbReference type="FunFam" id="3.80.10.10:FF:000408">
    <property type="entry name" value="Adenylate cyclase"/>
    <property type="match status" value="1"/>
</dbReference>
<keyword evidence="11" id="KW-0067">ATP-binding</keyword>
<dbReference type="InterPro" id="IPR013716">
    <property type="entry name" value="Adenylate_cyclase_G-a-bd"/>
</dbReference>
<feature type="compositionally biased region" description="Basic residues" evidence="17">
    <location>
        <begin position="297"/>
        <end position="309"/>
    </location>
</feature>
<evidence type="ECO:0000259" key="20">
    <source>
        <dbReference type="PROSITE" id="PS51746"/>
    </source>
</evidence>
<feature type="compositionally biased region" description="Low complexity" evidence="17">
    <location>
        <begin position="411"/>
        <end position="426"/>
    </location>
</feature>
<dbReference type="Pfam" id="PF00211">
    <property type="entry name" value="Guanylate_cyc"/>
    <property type="match status" value="1"/>
</dbReference>
<evidence type="ECO:0000259" key="18">
    <source>
        <dbReference type="PROSITE" id="PS50125"/>
    </source>
</evidence>
<dbReference type="PROSITE" id="PS50125">
    <property type="entry name" value="GUANYLATE_CYCLASE_2"/>
    <property type="match status" value="1"/>
</dbReference>
<dbReference type="GO" id="GO:0005524">
    <property type="term" value="F:ATP binding"/>
    <property type="evidence" value="ECO:0007669"/>
    <property type="project" value="UniProtKB-KW"/>
</dbReference>
<evidence type="ECO:0000256" key="11">
    <source>
        <dbReference type="ARBA" id="ARBA00022840"/>
    </source>
</evidence>
<feature type="domain" description="Ras-associating" evidence="19">
    <location>
        <begin position="584"/>
        <end position="673"/>
    </location>
</feature>
<evidence type="ECO:0000256" key="13">
    <source>
        <dbReference type="ARBA" id="ARBA00022998"/>
    </source>
</evidence>
<dbReference type="Pfam" id="PF23598">
    <property type="entry name" value="LRR_14"/>
    <property type="match status" value="1"/>
</dbReference>
<feature type="compositionally biased region" description="Basic and acidic residues" evidence="17">
    <location>
        <begin position="268"/>
        <end position="282"/>
    </location>
</feature>
<evidence type="ECO:0000256" key="4">
    <source>
        <dbReference type="ARBA" id="ARBA00005381"/>
    </source>
</evidence>
<dbReference type="FunFam" id="3.60.40.10:FF:000055">
    <property type="entry name" value="Adenylate cyclase AcyA"/>
    <property type="match status" value="1"/>
</dbReference>
<dbReference type="SMART" id="SM00314">
    <property type="entry name" value="RA"/>
    <property type="match status" value="1"/>
</dbReference>
<evidence type="ECO:0000256" key="9">
    <source>
        <dbReference type="ARBA" id="ARBA00022737"/>
    </source>
</evidence>
<dbReference type="FunFam" id="3.80.10.10:FF:000305">
    <property type="entry name" value="Adenylate cyclase AcyA"/>
    <property type="match status" value="1"/>
</dbReference>
<proteinExistence type="inferred from homology"/>
<dbReference type="Gene3D" id="3.60.40.10">
    <property type="entry name" value="PPM-type phosphatase domain"/>
    <property type="match status" value="1"/>
</dbReference>
<sequence>MPVTGARHGSSSSTGAQSWHSDDTVKGGAFDNVRGTPVKIFPHDRSRFEYDAEVSPGSRPATSPGTGNDRFDIAPWDDDEADTFNDRMRGIDAAVASNATTSTMRTGSVPVTPGWSGQGSSSSSAGGAGHLNPSQQLWGRLQSTPNIAQDFKSQSEDRRPSAASGASTVSSTDSSSRKSQTLHKKLQGFFGEDPDTAQTPTLPPSSPTTPSERDGPRGRQSYFNIGSALPSTQPSPGPSRPRSPQPSSEVTPWLFQDAQDISHFGDAPIREDLQEPLSERNRQQSTAKVAAKESQHRLHLPGHAHRHRRDLSSEKSVALPSEGDFALSAAPRSETFPALRRNTSHTPSAPLSRTTSDMRVTTMSSQTDGVSADPKGSSSKPADSSHHRRSLLDRIRHRNKGGDKAGIFPDGLKSLGASSASLQQQSPDQTPKPAAPGRQNSVADATMGPALGRVSTFQGKHGSRLPFKSKRGLSSDIPIAKDPNYASSETNATQALWNLDTDLSRMEGIVSDPNAPPPVVKPSASALGLVEEVAPESVGPDGQAAWDAPDSWAVKRVDHEAQNGKLEDEKNVAESPDGGMGIPFCIRIFRSDSTFATLSIPYNTTVAEMIQILGKKTLPKEDLNSHHIIMRKHDTSRQLEPGERPIAIQRKLLEQAGYNEADRIEELGREDHSYLCRFNFLPASMVGYSSLEKDPGFNKMQKFVNIDLAGRNLITIPIALYQKNSEIVFLNLSRNLSLDVPKDFIQGCTGLREIRFTGNEAWRLPASFSLASKLTVLDISNNRLESLEQADLHKLEALASLRLANNRLTSIPAGFAQFKSLRSLDLSSNFLPDLPEAVCDIITLVDLNISFNALTSLPHIGRLENLEKLWCNNNKLSGRREDTIANLTNLREVDIRFNATDNIDALSKLPNLDTLMAGHNLITSFDGSFAKIRVLYLDHNPITRFTLSNAVPTLSTLSLASAQIAQLPDELFQSCPSLTRLILNKNHLAALTPQIGLLQKLEHLSIAKNALSTLPTEIGRLVELRFLDARENNINLLPPELWYCRKLETLNLSSNILDAFPKPPTHAALAGLDQLDQNGSLTTPISTSPSQEELDQLGDFPPPRRLSAASGYMSIANSSPGNTARKNSVASMYGQSVSSRKPSILSRTPTESMLSSQTRKGSIASSRSANTMTGSLRQLLLADNRLQDEVFEQIASLPDLRVINLSYNELYEIPHRTLRRLPGLSELYLSGNDLSSLPTDDLEELGQLKVLHINNNKFQVLPAELGKARRLTVLDVASNSLKYNLANWPYDWNWNCNPNLKHLTLSGNKRLEIKPQPVSDRSRQMENLTDFSVLHSLRILGLMDVTLMTEKVPDQSEDRRVRTSGSAIGTMSYGMADYLGRNEHLSTWDFVVPRLSHDDEIIIGLFDGVAQANSGSKIVKYLQENFRNFFEEEMRRKQDGETPLDALRRTYLALNKELAGWATSSPESKDRRSMQSAHRGSITTPTLSIDDLQAGAVATIFYIHGMDLYVSNIGDAQALLIQSEGSHRLITQKHDPADAQERQRIREAGGYVSRQGKLNDVLDVSRAFGFIHMTPVVIAAPYLSKVSITESDEIILLASRELWEYLTPGFAVDLARSERGDLMRAAQKLRDLAIAFGASGKITVMLIGVSDLRKKERARYRTHSMSMGPSGLPDEFTATRRGKRGRDTTLDSKLARLDQEVEAPVGEITLVFTDIKNSTLLWETYPTAMRSAIKQHNELMRRQLRLIGGYEVKTEGDSFMVAFPTVTSALLWCFTIQALLLDVEWPQEILSSVSGQEVCDSDGTILFKGLSVRMGAHWGQPVCEVDPVTRRMDYFGPMVNRAARIASVADGGQITVSSDFIAEVQRLLETHIETDRSNSASSEDQMQENLLNETIRRELRSLSSHGFEVKDLGERRLKGLENPEYIYLMYPHTLAGRLVIQQQRLEAEKASSENQRFKSRDSQLTIDLDNVWDLWNISLRLEMLCSTLECRDAQELKPPETALLERTKERGGEVTDRFLVNFVEHQVSRIETCINTLALRNLVYPFKDGILSNACPIGDIFKALAEQLSELNTLKASIDIDMADA</sequence>
<keyword evidence="7" id="KW-0433">Leucine-rich repeat</keyword>
<feature type="region of interest" description="Disordered" evidence="17">
    <location>
        <begin position="97"/>
        <end position="479"/>
    </location>
</feature>
<dbReference type="GO" id="GO:0006171">
    <property type="term" value="P:cAMP biosynthetic process"/>
    <property type="evidence" value="ECO:0007669"/>
    <property type="project" value="UniProtKB-KW"/>
</dbReference>
<reference evidence="21 22" key="1">
    <citation type="submission" date="2019-06" db="EMBL/GenBank/DDBJ databases">
        <title>A chromosomal-level reference genome of Carpinus fangiana (Coryloideae, Betulaceae).</title>
        <authorList>
            <person name="Yang X."/>
            <person name="Wang Z."/>
            <person name="Zhang L."/>
            <person name="Hao G."/>
            <person name="Liu J."/>
            <person name="Yang Y."/>
        </authorList>
    </citation>
    <scope>NUCLEOTIDE SEQUENCE [LARGE SCALE GENOMIC DNA]</scope>
    <source>
        <strain evidence="21">Cfa_2016G</strain>
        <tissue evidence="21">Leaf</tissue>
    </source>
</reference>
<feature type="region of interest" description="Disordered" evidence="17">
    <location>
        <begin position="1"/>
        <end position="84"/>
    </location>
</feature>
<evidence type="ECO:0000256" key="16">
    <source>
        <dbReference type="ARBA" id="ARBA00032637"/>
    </source>
</evidence>
<dbReference type="OrthoDB" id="1517790at2759"/>
<feature type="compositionally biased region" description="Pro residues" evidence="17">
    <location>
        <begin position="233"/>
        <end position="244"/>
    </location>
</feature>
<evidence type="ECO:0000256" key="14">
    <source>
        <dbReference type="ARBA" id="ARBA00023239"/>
    </source>
</evidence>
<keyword evidence="13" id="KW-0115">cAMP biosynthesis</keyword>
<dbReference type="SUPFAM" id="SSF81606">
    <property type="entry name" value="PP2C-like"/>
    <property type="match status" value="1"/>
</dbReference>
<evidence type="ECO:0000256" key="15">
    <source>
        <dbReference type="ARBA" id="ARBA00032597"/>
    </source>
</evidence>
<evidence type="ECO:0000256" key="17">
    <source>
        <dbReference type="SAM" id="MobiDB-lite"/>
    </source>
</evidence>
<dbReference type="PROSITE" id="PS51746">
    <property type="entry name" value="PPM_2"/>
    <property type="match status" value="1"/>
</dbReference>
<comment type="caution">
    <text evidence="21">The sequence shown here is derived from an EMBL/GenBank/DDBJ whole genome shotgun (WGS) entry which is preliminary data.</text>
</comment>
<feature type="compositionally biased region" description="Polar residues" evidence="17">
    <location>
        <begin position="1078"/>
        <end position="1091"/>
    </location>
</feature>
<dbReference type="EMBL" id="VIBQ01000013">
    <property type="protein sequence ID" value="KAB8345871.1"/>
    <property type="molecule type" value="Genomic_DNA"/>
</dbReference>
<comment type="similarity">
    <text evidence="4">Belongs to the adenylyl cyclase class-3 family.</text>
</comment>
<dbReference type="InterPro" id="IPR032675">
    <property type="entry name" value="LRR_dom_sf"/>
</dbReference>
<dbReference type="SUPFAM" id="SSF52058">
    <property type="entry name" value="L domain-like"/>
    <property type="match status" value="2"/>
</dbReference>
<dbReference type="GO" id="GO:0035556">
    <property type="term" value="P:intracellular signal transduction"/>
    <property type="evidence" value="ECO:0007669"/>
    <property type="project" value="InterPro"/>
</dbReference>
<dbReference type="SUPFAM" id="SSF55073">
    <property type="entry name" value="Nucleotide cyclase"/>
    <property type="match status" value="1"/>
</dbReference>
<feature type="compositionally biased region" description="Basic and acidic residues" evidence="17">
    <location>
        <begin position="41"/>
        <end position="50"/>
    </location>
</feature>
<dbReference type="Proteomes" id="UP000327013">
    <property type="component" value="Unassembled WGS sequence"/>
</dbReference>
<keyword evidence="22" id="KW-1185">Reference proteome</keyword>
<dbReference type="InterPro" id="IPR000159">
    <property type="entry name" value="RA_dom"/>
</dbReference>
<evidence type="ECO:0000313" key="22">
    <source>
        <dbReference type="Proteomes" id="UP000327013"/>
    </source>
</evidence>
<comment type="catalytic activity">
    <reaction evidence="1">
        <text>ATP = 3',5'-cyclic AMP + diphosphate</text>
        <dbReference type="Rhea" id="RHEA:15389"/>
        <dbReference type="ChEBI" id="CHEBI:30616"/>
        <dbReference type="ChEBI" id="CHEBI:33019"/>
        <dbReference type="ChEBI" id="CHEBI:58165"/>
        <dbReference type="EC" id="4.6.1.1"/>
    </reaction>
</comment>
<dbReference type="InterPro" id="IPR003591">
    <property type="entry name" value="Leu-rich_rpt_typical-subtyp"/>
</dbReference>
<feature type="compositionally biased region" description="Polar residues" evidence="17">
    <location>
        <begin position="97"/>
        <end position="106"/>
    </location>
</feature>
<evidence type="ECO:0000256" key="1">
    <source>
        <dbReference type="ARBA" id="ARBA00001593"/>
    </source>
</evidence>
<dbReference type="PANTHER" id="PTHR48051">
    <property type="match status" value="1"/>
</dbReference>
<dbReference type="EC" id="4.6.1.1" evidence="5"/>
<dbReference type="SMART" id="SM00369">
    <property type="entry name" value="LRR_TYP"/>
    <property type="match status" value="12"/>
</dbReference>
<dbReference type="Gene3D" id="3.30.70.1230">
    <property type="entry name" value="Nucleotide cyclase"/>
    <property type="match status" value="1"/>
</dbReference>